<dbReference type="SMART" id="SM00855">
    <property type="entry name" value="PGAM"/>
    <property type="match status" value="1"/>
</dbReference>
<dbReference type="InterPro" id="IPR029033">
    <property type="entry name" value="His_PPase_superfam"/>
</dbReference>
<reference evidence="2 3" key="1">
    <citation type="submission" date="2019-11" db="EMBL/GenBank/DDBJ databases">
        <authorList>
            <person name="Khan S.A."/>
            <person name="Jeon C.O."/>
            <person name="Chun B.H."/>
        </authorList>
    </citation>
    <scope>NUCLEOTIDE SEQUENCE [LARGE SCALE GENOMIC DNA]</scope>
    <source>
        <strain evidence="2 3">IMCC 1097</strain>
    </source>
</reference>
<dbReference type="KEGG" id="llp:GH975_05680"/>
<dbReference type="Proteomes" id="UP000388235">
    <property type="component" value="Chromosome"/>
</dbReference>
<evidence type="ECO:0000313" key="2">
    <source>
        <dbReference type="EMBL" id="QGG80089.1"/>
    </source>
</evidence>
<organism evidence="2 3">
    <name type="scientific">Litorivicinus lipolyticus</name>
    <dbReference type="NCBI Taxonomy" id="418701"/>
    <lineage>
        <taxon>Bacteria</taxon>
        <taxon>Pseudomonadati</taxon>
        <taxon>Pseudomonadota</taxon>
        <taxon>Gammaproteobacteria</taxon>
        <taxon>Oceanospirillales</taxon>
        <taxon>Litorivicinaceae</taxon>
        <taxon>Litorivicinus</taxon>
    </lineage>
</organism>
<keyword evidence="3" id="KW-1185">Reference proteome</keyword>
<dbReference type="SUPFAM" id="SSF53254">
    <property type="entry name" value="Phosphoglycerate mutase-like"/>
    <property type="match status" value="1"/>
</dbReference>
<proteinExistence type="predicted"/>
<protein>
    <submittedName>
        <fullName evidence="2">Histidine phosphatase family protein</fullName>
    </submittedName>
</protein>
<evidence type="ECO:0000256" key="1">
    <source>
        <dbReference type="SAM" id="SignalP"/>
    </source>
</evidence>
<dbReference type="RefSeq" id="WP_153713593.1">
    <property type="nucleotide sequence ID" value="NZ_CP045871.1"/>
</dbReference>
<keyword evidence="1" id="KW-0732">Signal</keyword>
<dbReference type="Pfam" id="PF00300">
    <property type="entry name" value="His_Phos_1"/>
    <property type="match status" value="1"/>
</dbReference>
<dbReference type="Gene3D" id="3.40.50.1240">
    <property type="entry name" value="Phosphoglycerate mutase-like"/>
    <property type="match status" value="1"/>
</dbReference>
<feature type="signal peptide" evidence="1">
    <location>
        <begin position="1"/>
        <end position="18"/>
    </location>
</feature>
<dbReference type="EMBL" id="CP045871">
    <property type="protein sequence ID" value="QGG80089.1"/>
    <property type="molecule type" value="Genomic_DNA"/>
</dbReference>
<sequence>MRALLWACLALWAGQASALSLEDYLDQPERYGQVLLMRHAIAPGTGDPGDFELGNCASQRNLDARGQAQAIATGERLSAAGFAPQVIATSPWCRCHQTARLLALGEPEVDMGLASFFQGHVQRADTLAAFDALLGRIGERSAILVTHFVVISAVAGRSPASGGLVAFNPRTQESWSID</sequence>
<dbReference type="OrthoDB" id="8685508at2"/>
<dbReference type="CDD" id="cd07067">
    <property type="entry name" value="HP_PGM_like"/>
    <property type="match status" value="1"/>
</dbReference>
<feature type="chain" id="PRO_5024332658" evidence="1">
    <location>
        <begin position="19"/>
        <end position="178"/>
    </location>
</feature>
<accession>A0A5Q2Q6W5</accession>
<evidence type="ECO:0000313" key="3">
    <source>
        <dbReference type="Proteomes" id="UP000388235"/>
    </source>
</evidence>
<name>A0A5Q2Q6W5_9GAMM</name>
<gene>
    <name evidence="2" type="ORF">GH975_05680</name>
</gene>
<dbReference type="InterPro" id="IPR013078">
    <property type="entry name" value="His_Pase_superF_clade-1"/>
</dbReference>
<dbReference type="AlphaFoldDB" id="A0A5Q2Q6W5"/>